<sequence>MTISNLTSPIRFHHLKSKLNVQFSELVRDLTSTEIAVVGNYDLLETIGKGAYGKVKLGMHRLTGQKVAIKIVDKTHAHTAAREIETWRHLHHPNITQLLEILTTETKIYMVMEHVTGGELFDHITTHGALNEHCGKSMFRKLTLAVDYIHRKKCVHRDLKLENILLDKDLNPKIIDFGFTRGIQSRKLLDTYCGSLAYVAPEVIAGTQYSGQETDVWSLGVILYTVVCGYLPFDDEDESIMQRLIVDANFTFPEGLSKECQDLISGILKKNPADRLTVEEILNHPWVNETEASMDYEMAAPNEHLTTQAGPGEHSSSDPTQNHSPTKAPLAVDCRSAIIQSATELRLCSLLSSIGMRAEMMKKSVQENLCDSLSALYYLLLKKNHEALGEEKFDPGVPKRRSTNEEMDSLRHPKGLFKTNLLFKEPKNRETISKPKTPNGKRTNMQKLKSRAGIQEFKLPSPPFFKRFDFHFRKHRSSFSSDEPSRPAATITPPTSPNLLLRPITQTIPTFALKKPFIPSGPVIKVNPSISSEESRSHYRKSRNIRGLTVLSTSTHDEKLESSNLSRSVPERGTDRPTFRAIQATITEEEEEGV</sequence>
<evidence type="ECO:0000259" key="9">
    <source>
        <dbReference type="PROSITE" id="PS50011"/>
    </source>
</evidence>
<dbReference type="Proteomes" id="UP001479436">
    <property type="component" value="Unassembled WGS sequence"/>
</dbReference>
<evidence type="ECO:0000313" key="11">
    <source>
        <dbReference type="Proteomes" id="UP001479436"/>
    </source>
</evidence>
<evidence type="ECO:0000313" key="10">
    <source>
        <dbReference type="EMBL" id="KAK9709062.1"/>
    </source>
</evidence>
<dbReference type="PANTHER" id="PTHR24346">
    <property type="entry name" value="MAP/MICROTUBULE AFFINITY-REGULATING KINASE"/>
    <property type="match status" value="1"/>
</dbReference>
<keyword evidence="6 7" id="KW-0067">ATP-binding</keyword>
<feature type="binding site" evidence="7">
    <location>
        <position position="70"/>
    </location>
    <ligand>
        <name>ATP</name>
        <dbReference type="ChEBI" id="CHEBI:30616"/>
    </ligand>
</feature>
<dbReference type="PROSITE" id="PS50011">
    <property type="entry name" value="PROTEIN_KINASE_DOM"/>
    <property type="match status" value="1"/>
</dbReference>
<comment type="caution">
    <text evidence="10">The sequence shown here is derived from an EMBL/GenBank/DDBJ whole genome shotgun (WGS) entry which is preliminary data.</text>
</comment>
<organism evidence="10 11">
    <name type="scientific">Basidiobolus ranarum</name>
    <dbReference type="NCBI Taxonomy" id="34480"/>
    <lineage>
        <taxon>Eukaryota</taxon>
        <taxon>Fungi</taxon>
        <taxon>Fungi incertae sedis</taxon>
        <taxon>Zoopagomycota</taxon>
        <taxon>Entomophthoromycotina</taxon>
        <taxon>Basidiobolomycetes</taxon>
        <taxon>Basidiobolales</taxon>
        <taxon>Basidiobolaceae</taxon>
        <taxon>Basidiobolus</taxon>
    </lineage>
</organism>
<feature type="domain" description="Protein kinase" evidence="9">
    <location>
        <begin position="41"/>
        <end position="287"/>
    </location>
</feature>
<dbReference type="PROSITE" id="PS00108">
    <property type="entry name" value="PROTEIN_KINASE_ST"/>
    <property type="match status" value="1"/>
</dbReference>
<dbReference type="PROSITE" id="PS00107">
    <property type="entry name" value="PROTEIN_KINASE_ATP"/>
    <property type="match status" value="1"/>
</dbReference>
<evidence type="ECO:0000256" key="8">
    <source>
        <dbReference type="SAM" id="MobiDB-lite"/>
    </source>
</evidence>
<feature type="region of interest" description="Disordered" evidence="8">
    <location>
        <begin position="477"/>
        <end position="497"/>
    </location>
</feature>
<dbReference type="Gene3D" id="1.10.510.10">
    <property type="entry name" value="Transferase(Phosphotransferase) domain 1"/>
    <property type="match status" value="1"/>
</dbReference>
<dbReference type="PANTHER" id="PTHR24346:SF82">
    <property type="entry name" value="KP78A-RELATED"/>
    <property type="match status" value="1"/>
</dbReference>
<keyword evidence="2" id="KW-0723">Serine/threonine-protein kinase</keyword>
<proteinExistence type="inferred from homology"/>
<feature type="region of interest" description="Disordered" evidence="8">
    <location>
        <begin position="305"/>
        <end position="328"/>
    </location>
</feature>
<evidence type="ECO:0000256" key="5">
    <source>
        <dbReference type="ARBA" id="ARBA00022777"/>
    </source>
</evidence>
<feature type="region of interest" description="Disordered" evidence="8">
    <location>
        <begin position="554"/>
        <end position="594"/>
    </location>
</feature>
<dbReference type="Pfam" id="PF00069">
    <property type="entry name" value="Pkinase"/>
    <property type="match status" value="1"/>
</dbReference>
<dbReference type="InterPro" id="IPR000719">
    <property type="entry name" value="Prot_kinase_dom"/>
</dbReference>
<evidence type="ECO:0000256" key="4">
    <source>
        <dbReference type="ARBA" id="ARBA00022741"/>
    </source>
</evidence>
<evidence type="ECO:0000256" key="1">
    <source>
        <dbReference type="ARBA" id="ARBA00010791"/>
    </source>
</evidence>
<dbReference type="SMART" id="SM00220">
    <property type="entry name" value="S_TKc"/>
    <property type="match status" value="1"/>
</dbReference>
<keyword evidence="3" id="KW-0808">Transferase</keyword>
<comment type="similarity">
    <text evidence="1">Belongs to the protein kinase superfamily. CAMK Ser/Thr protein kinase family. NIM1 subfamily.</text>
</comment>
<evidence type="ECO:0000256" key="2">
    <source>
        <dbReference type="ARBA" id="ARBA00022527"/>
    </source>
</evidence>
<dbReference type="EMBL" id="JASJQH010007437">
    <property type="protein sequence ID" value="KAK9709062.1"/>
    <property type="molecule type" value="Genomic_DNA"/>
</dbReference>
<accession>A0ABR2VXA2</accession>
<dbReference type="CDD" id="cd14003">
    <property type="entry name" value="STKc_AMPK-like"/>
    <property type="match status" value="1"/>
</dbReference>
<keyword evidence="5" id="KW-0418">Kinase</keyword>
<evidence type="ECO:0000256" key="7">
    <source>
        <dbReference type="PROSITE-ProRule" id="PRU10141"/>
    </source>
</evidence>
<dbReference type="InterPro" id="IPR008271">
    <property type="entry name" value="Ser/Thr_kinase_AS"/>
</dbReference>
<evidence type="ECO:0000256" key="3">
    <source>
        <dbReference type="ARBA" id="ARBA00022679"/>
    </source>
</evidence>
<feature type="compositionally biased region" description="Basic and acidic residues" evidence="8">
    <location>
        <begin position="569"/>
        <end position="578"/>
    </location>
</feature>
<gene>
    <name evidence="10" type="ORF">K7432_009277</name>
</gene>
<evidence type="ECO:0000256" key="6">
    <source>
        <dbReference type="ARBA" id="ARBA00022840"/>
    </source>
</evidence>
<dbReference type="InterPro" id="IPR011009">
    <property type="entry name" value="Kinase-like_dom_sf"/>
</dbReference>
<dbReference type="InterPro" id="IPR017441">
    <property type="entry name" value="Protein_kinase_ATP_BS"/>
</dbReference>
<keyword evidence="11" id="KW-1185">Reference proteome</keyword>
<dbReference type="SUPFAM" id="SSF56112">
    <property type="entry name" value="Protein kinase-like (PK-like)"/>
    <property type="match status" value="1"/>
</dbReference>
<keyword evidence="4 7" id="KW-0547">Nucleotide-binding</keyword>
<protein>
    <recommendedName>
        <fullName evidence="9">Protein kinase domain-containing protein</fullName>
    </recommendedName>
</protein>
<name>A0ABR2VXA2_9FUNG</name>
<reference evidence="10 11" key="1">
    <citation type="submission" date="2023-04" db="EMBL/GenBank/DDBJ databases">
        <title>Genome of Basidiobolus ranarum AG-B5.</title>
        <authorList>
            <person name="Stajich J.E."/>
            <person name="Carter-House D."/>
            <person name="Gryganskyi A."/>
        </authorList>
    </citation>
    <scope>NUCLEOTIDE SEQUENCE [LARGE SCALE GENOMIC DNA]</scope>
    <source>
        <strain evidence="10 11">AG-B5</strain>
    </source>
</reference>